<feature type="transmembrane region" description="Helical" evidence="6">
    <location>
        <begin position="389"/>
        <end position="406"/>
    </location>
</feature>
<keyword evidence="4 6" id="KW-1133">Transmembrane helix</keyword>
<feature type="transmembrane region" description="Helical" evidence="6">
    <location>
        <begin position="121"/>
        <end position="142"/>
    </location>
</feature>
<feature type="transmembrane region" description="Helical" evidence="6">
    <location>
        <begin position="353"/>
        <end position="377"/>
    </location>
</feature>
<organism evidence="7 8">
    <name type="scientific">Fodinicola feengrottensis</name>
    <dbReference type="NCBI Taxonomy" id="435914"/>
    <lineage>
        <taxon>Bacteria</taxon>
        <taxon>Bacillati</taxon>
        <taxon>Actinomycetota</taxon>
        <taxon>Actinomycetes</taxon>
        <taxon>Mycobacteriales</taxon>
        <taxon>Fodinicola</taxon>
    </lineage>
</organism>
<sequence>MRSGAVGLGGAVIMSAALMGPAVSVYFNPQVAAQQAGAATPFVFVIALVVVLVVANSVVEMARVFPSAGSFYTYVSRAIGPRTGFVTGGLMFVAYALLVPAELALIGTYTHDILAGYGVQIHWTIISAVFAVLVVFLSLRGITGSLRTALALFGAEVVVIVLLSAVVLAKGGAHGLSVLPLLPTESPNGLSGLALGMVFGILSFVGFEAATTLGEEVRLPARNVPRGIYLSLFFVGVIYLFCTYAEMIGFGVDGVSRLVADAAPFTTLADKYAPWLKLLVGLAGISSIFAVTMNSNNGIVRILYAMGREGLLPRLLAKVHPVHRTPTAAIWLQAAVAVVFTYVVGLISGPFNAYVYLGSVLTLAIIPVYMLTSVACIRHFAGRRSWWRHLVLPVLGILLLLIPVYGQVYPVPAAPLRYFPYLVLIYLVVTAAIAIVLGRTRPAVLSRAGAILATAKSDG</sequence>
<dbReference type="Gene3D" id="1.20.1740.10">
    <property type="entry name" value="Amino acid/polyamine transporter I"/>
    <property type="match status" value="1"/>
</dbReference>
<evidence type="ECO:0000256" key="4">
    <source>
        <dbReference type="ARBA" id="ARBA00022989"/>
    </source>
</evidence>
<gene>
    <name evidence="7" type="ORF">GCM10009765_02240</name>
</gene>
<evidence type="ECO:0000256" key="3">
    <source>
        <dbReference type="ARBA" id="ARBA00022692"/>
    </source>
</evidence>
<comment type="subcellular location">
    <subcellularLocation>
        <location evidence="1">Cell membrane</location>
        <topology evidence="1">Multi-pass membrane protein</topology>
    </subcellularLocation>
</comment>
<feature type="transmembrane region" description="Helical" evidence="6">
    <location>
        <begin position="418"/>
        <end position="437"/>
    </location>
</feature>
<proteinExistence type="predicted"/>
<evidence type="ECO:0000256" key="2">
    <source>
        <dbReference type="ARBA" id="ARBA00022475"/>
    </source>
</evidence>
<dbReference type="PANTHER" id="PTHR42770:SF16">
    <property type="entry name" value="AMINO ACID PERMEASE"/>
    <property type="match status" value="1"/>
</dbReference>
<feature type="transmembrane region" description="Helical" evidence="6">
    <location>
        <begin position="272"/>
        <end position="291"/>
    </location>
</feature>
<keyword evidence="8" id="KW-1185">Reference proteome</keyword>
<evidence type="ECO:0000256" key="1">
    <source>
        <dbReference type="ARBA" id="ARBA00004651"/>
    </source>
</evidence>
<dbReference type="InterPro" id="IPR050367">
    <property type="entry name" value="APC_superfamily"/>
</dbReference>
<evidence type="ECO:0000256" key="5">
    <source>
        <dbReference type="ARBA" id="ARBA00023136"/>
    </source>
</evidence>
<dbReference type="Proteomes" id="UP001500618">
    <property type="component" value="Unassembled WGS sequence"/>
</dbReference>
<dbReference type="Pfam" id="PF13520">
    <property type="entry name" value="AA_permease_2"/>
    <property type="match status" value="1"/>
</dbReference>
<evidence type="ECO:0000256" key="6">
    <source>
        <dbReference type="SAM" id="Phobius"/>
    </source>
</evidence>
<protein>
    <submittedName>
        <fullName evidence="7">APC family permease</fullName>
    </submittedName>
</protein>
<keyword evidence="5 6" id="KW-0472">Membrane</keyword>
<evidence type="ECO:0000313" key="7">
    <source>
        <dbReference type="EMBL" id="GAA1656396.1"/>
    </source>
</evidence>
<dbReference type="EMBL" id="BAAANY010000001">
    <property type="protein sequence ID" value="GAA1656396.1"/>
    <property type="molecule type" value="Genomic_DNA"/>
</dbReference>
<feature type="transmembrane region" description="Helical" evidence="6">
    <location>
        <begin position="85"/>
        <end position="109"/>
    </location>
</feature>
<reference evidence="7 8" key="1">
    <citation type="journal article" date="2019" name="Int. J. Syst. Evol. Microbiol.">
        <title>The Global Catalogue of Microorganisms (GCM) 10K type strain sequencing project: providing services to taxonomists for standard genome sequencing and annotation.</title>
        <authorList>
            <consortium name="The Broad Institute Genomics Platform"/>
            <consortium name="The Broad Institute Genome Sequencing Center for Infectious Disease"/>
            <person name="Wu L."/>
            <person name="Ma J."/>
        </authorList>
    </citation>
    <scope>NUCLEOTIDE SEQUENCE [LARGE SCALE GENOMIC DNA]</scope>
    <source>
        <strain evidence="7 8">JCM 14718</strain>
    </source>
</reference>
<name>A0ABN2FQ69_9ACTN</name>
<dbReference type="InterPro" id="IPR002293">
    <property type="entry name" value="AA/rel_permease1"/>
</dbReference>
<dbReference type="PANTHER" id="PTHR42770">
    <property type="entry name" value="AMINO ACID TRANSPORTER-RELATED"/>
    <property type="match status" value="1"/>
</dbReference>
<feature type="transmembrane region" description="Helical" evidence="6">
    <location>
        <begin position="149"/>
        <end position="169"/>
    </location>
</feature>
<keyword evidence="3 6" id="KW-0812">Transmembrane</keyword>
<feature type="transmembrane region" description="Helical" evidence="6">
    <location>
        <begin position="189"/>
        <end position="207"/>
    </location>
</feature>
<evidence type="ECO:0000313" key="8">
    <source>
        <dbReference type="Proteomes" id="UP001500618"/>
    </source>
</evidence>
<keyword evidence="2" id="KW-1003">Cell membrane</keyword>
<feature type="transmembrane region" description="Helical" evidence="6">
    <location>
        <begin position="228"/>
        <end position="252"/>
    </location>
</feature>
<feature type="transmembrane region" description="Helical" evidence="6">
    <location>
        <begin position="328"/>
        <end position="347"/>
    </location>
</feature>
<accession>A0ABN2FQ69</accession>
<comment type="caution">
    <text evidence="7">The sequence shown here is derived from an EMBL/GenBank/DDBJ whole genome shotgun (WGS) entry which is preliminary data.</text>
</comment>
<dbReference type="PIRSF" id="PIRSF006060">
    <property type="entry name" value="AA_transporter"/>
    <property type="match status" value="1"/>
</dbReference>
<feature type="transmembrane region" description="Helical" evidence="6">
    <location>
        <begin position="43"/>
        <end position="65"/>
    </location>
</feature>